<dbReference type="AlphaFoldDB" id="A0A5C6C8Z6"/>
<feature type="transmembrane region" description="Helical" evidence="1">
    <location>
        <begin position="117"/>
        <end position="137"/>
    </location>
</feature>
<keyword evidence="3" id="KW-1185">Reference proteome</keyword>
<organism evidence="2 3">
    <name type="scientific">Allorhodopirellula heiligendammensis</name>
    <dbReference type="NCBI Taxonomy" id="2714739"/>
    <lineage>
        <taxon>Bacteria</taxon>
        <taxon>Pseudomonadati</taxon>
        <taxon>Planctomycetota</taxon>
        <taxon>Planctomycetia</taxon>
        <taxon>Pirellulales</taxon>
        <taxon>Pirellulaceae</taxon>
        <taxon>Allorhodopirellula</taxon>
    </lineage>
</organism>
<sequence>MNVNPYTPPAVAADSMPGRSSLYRSLPQPLFAIASLATWICLAIGWFYLGQVIDPFYDIDVPFFFRLYIVVGGAFGLLSWYCARAVSLRYLRFRSVAIILFASLAVVLFALQSQSAMISTPPTAAIVYTVGLCWLACRRISAVDAGGIETGGEQ</sequence>
<evidence type="ECO:0000256" key="1">
    <source>
        <dbReference type="SAM" id="Phobius"/>
    </source>
</evidence>
<evidence type="ECO:0000313" key="3">
    <source>
        <dbReference type="Proteomes" id="UP000319908"/>
    </source>
</evidence>
<dbReference type="EMBL" id="SJPU01000001">
    <property type="protein sequence ID" value="TWU19239.1"/>
    <property type="molecule type" value="Genomic_DNA"/>
</dbReference>
<keyword evidence="1" id="KW-1133">Transmembrane helix</keyword>
<comment type="caution">
    <text evidence="2">The sequence shown here is derived from an EMBL/GenBank/DDBJ whole genome shotgun (WGS) entry which is preliminary data.</text>
</comment>
<reference evidence="2 3" key="1">
    <citation type="journal article" date="2020" name="Antonie Van Leeuwenhoek">
        <title>Rhodopirellula heiligendammensis sp. nov., Rhodopirellula pilleata sp. nov., and Rhodopirellula solitaria sp. nov. isolated from natural or artificial marine surfaces in Northern Germany and California, USA, and emended description of the genus Rhodopirellula.</title>
        <authorList>
            <person name="Kallscheuer N."/>
            <person name="Wiegand S."/>
            <person name="Jogler M."/>
            <person name="Boedeker C."/>
            <person name="Peeters S.H."/>
            <person name="Rast P."/>
            <person name="Heuer A."/>
            <person name="Jetten M.S.M."/>
            <person name="Rohde M."/>
            <person name="Jogler C."/>
        </authorList>
    </citation>
    <scope>NUCLEOTIDE SEQUENCE [LARGE SCALE GENOMIC DNA]</scope>
    <source>
        <strain evidence="2 3">Poly21</strain>
    </source>
</reference>
<feature type="transmembrane region" description="Helical" evidence="1">
    <location>
        <begin position="61"/>
        <end position="81"/>
    </location>
</feature>
<gene>
    <name evidence="2" type="ORF">Poly21_14110</name>
</gene>
<name>A0A5C6C8Z6_9BACT</name>
<feature type="transmembrane region" description="Helical" evidence="1">
    <location>
        <begin position="93"/>
        <end position="111"/>
    </location>
</feature>
<proteinExistence type="predicted"/>
<dbReference type="OrthoDB" id="9899728at2"/>
<protein>
    <submittedName>
        <fullName evidence="2">Uncharacterized protein</fullName>
    </submittedName>
</protein>
<evidence type="ECO:0000313" key="2">
    <source>
        <dbReference type="EMBL" id="TWU19239.1"/>
    </source>
</evidence>
<keyword evidence="1" id="KW-0472">Membrane</keyword>
<dbReference type="RefSeq" id="WP_146406107.1">
    <property type="nucleotide sequence ID" value="NZ_SJPU01000001.1"/>
</dbReference>
<feature type="transmembrane region" description="Helical" evidence="1">
    <location>
        <begin position="29"/>
        <end position="49"/>
    </location>
</feature>
<dbReference type="Proteomes" id="UP000319908">
    <property type="component" value="Unassembled WGS sequence"/>
</dbReference>
<keyword evidence="1" id="KW-0812">Transmembrane</keyword>
<accession>A0A5C6C8Z6</accession>